<evidence type="ECO:0000313" key="2">
    <source>
        <dbReference type="EMBL" id="KAL2073158.1"/>
    </source>
</evidence>
<organism evidence="2 3">
    <name type="scientific">Oculimacula yallundae</name>
    <dbReference type="NCBI Taxonomy" id="86028"/>
    <lineage>
        <taxon>Eukaryota</taxon>
        <taxon>Fungi</taxon>
        <taxon>Dikarya</taxon>
        <taxon>Ascomycota</taxon>
        <taxon>Pezizomycotina</taxon>
        <taxon>Leotiomycetes</taxon>
        <taxon>Helotiales</taxon>
        <taxon>Ploettnerulaceae</taxon>
        <taxon>Oculimacula</taxon>
    </lineage>
</organism>
<dbReference type="Proteomes" id="UP001595075">
    <property type="component" value="Unassembled WGS sequence"/>
</dbReference>
<proteinExistence type="predicted"/>
<feature type="signal peptide" evidence="1">
    <location>
        <begin position="1"/>
        <end position="20"/>
    </location>
</feature>
<comment type="caution">
    <text evidence="2">The sequence shown here is derived from an EMBL/GenBank/DDBJ whole genome shotgun (WGS) entry which is preliminary data.</text>
</comment>
<name>A0ABR4CT53_9HELO</name>
<evidence type="ECO:0000313" key="3">
    <source>
        <dbReference type="Proteomes" id="UP001595075"/>
    </source>
</evidence>
<dbReference type="EMBL" id="JAZHXI010000003">
    <property type="protein sequence ID" value="KAL2073158.1"/>
    <property type="molecule type" value="Genomic_DNA"/>
</dbReference>
<sequence length="246" mass="26179">MYITSTLLLSLTLLIQTTTSCPSPLFVFSSSEICPLSSPASTPPQIQQPTLPVSPLIAAISSITTLLNTLSTTARVYDGTLQQTFDLAKIVGKLKAQLGRTTAELGNLEEEEGFVGGEGNENVIDVLREMVEDVGEVLDVLVVKAPMIATAGYTSLVSSELITLSASTDLLFIALRAKMVSSSLVSGDAVEEVIRLQKSVDEAFKKAGKAFEEKKDDLNDKVVGGSGNGARERRANQFVNIAVGFH</sequence>
<feature type="chain" id="PRO_5045091047" description="Cell wall galactomannoprotein" evidence="1">
    <location>
        <begin position="21"/>
        <end position="246"/>
    </location>
</feature>
<accession>A0ABR4CT53</accession>
<keyword evidence="3" id="KW-1185">Reference proteome</keyword>
<keyword evidence="1" id="KW-0732">Signal</keyword>
<gene>
    <name evidence="2" type="ORF">VTL71DRAFT_10482</name>
</gene>
<reference evidence="2 3" key="1">
    <citation type="journal article" date="2024" name="Commun. Biol.">
        <title>Comparative genomic analysis of thermophilic fungi reveals convergent evolutionary adaptations and gene losses.</title>
        <authorList>
            <person name="Steindorff A.S."/>
            <person name="Aguilar-Pontes M.V."/>
            <person name="Robinson A.J."/>
            <person name="Andreopoulos B."/>
            <person name="LaButti K."/>
            <person name="Kuo A."/>
            <person name="Mondo S."/>
            <person name="Riley R."/>
            <person name="Otillar R."/>
            <person name="Haridas S."/>
            <person name="Lipzen A."/>
            <person name="Grimwood J."/>
            <person name="Schmutz J."/>
            <person name="Clum A."/>
            <person name="Reid I.D."/>
            <person name="Moisan M.C."/>
            <person name="Butler G."/>
            <person name="Nguyen T.T.M."/>
            <person name="Dewar K."/>
            <person name="Conant G."/>
            <person name="Drula E."/>
            <person name="Henrissat B."/>
            <person name="Hansel C."/>
            <person name="Singer S."/>
            <person name="Hutchinson M.I."/>
            <person name="de Vries R.P."/>
            <person name="Natvig D.O."/>
            <person name="Powell A.J."/>
            <person name="Tsang A."/>
            <person name="Grigoriev I.V."/>
        </authorList>
    </citation>
    <scope>NUCLEOTIDE SEQUENCE [LARGE SCALE GENOMIC DNA]</scope>
    <source>
        <strain evidence="2 3">CBS 494.80</strain>
    </source>
</reference>
<evidence type="ECO:0000256" key="1">
    <source>
        <dbReference type="SAM" id="SignalP"/>
    </source>
</evidence>
<protein>
    <recommendedName>
        <fullName evidence="4">Cell wall galactomannoprotein</fullName>
    </recommendedName>
</protein>
<evidence type="ECO:0008006" key="4">
    <source>
        <dbReference type="Google" id="ProtNLM"/>
    </source>
</evidence>